<organism evidence="1 2">
    <name type="scientific">Mycobacterium attenuatum</name>
    <dbReference type="NCBI Taxonomy" id="2341086"/>
    <lineage>
        <taxon>Bacteria</taxon>
        <taxon>Bacillati</taxon>
        <taxon>Actinomycetota</taxon>
        <taxon>Actinomycetes</taxon>
        <taxon>Mycobacteriales</taxon>
        <taxon>Mycobacteriaceae</taxon>
        <taxon>Mycobacterium</taxon>
    </lineage>
</organism>
<proteinExistence type="predicted"/>
<protein>
    <submittedName>
        <fullName evidence="1">Uncharacterized protein</fullName>
    </submittedName>
</protein>
<accession>A0A498QEK1</accession>
<dbReference type="EMBL" id="UPHP01000131">
    <property type="protein sequence ID" value="VBA43194.1"/>
    <property type="molecule type" value="Genomic_DNA"/>
</dbReference>
<dbReference type="AlphaFoldDB" id="A0A498QEK1"/>
<keyword evidence="2" id="KW-1185">Reference proteome</keyword>
<reference evidence="1 2" key="1">
    <citation type="submission" date="2018-09" db="EMBL/GenBank/DDBJ databases">
        <authorList>
            <person name="Tagini F."/>
        </authorList>
    </citation>
    <scope>NUCLEOTIDE SEQUENCE [LARGE SCALE GENOMIC DNA]</scope>
    <source>
        <strain evidence="1 2">MK136</strain>
    </source>
</reference>
<sequence>MAAETSSSAAAKIPVVRAAADTSAALSVEAILARSVAAEFKISGTAIKVDI</sequence>
<evidence type="ECO:0000313" key="1">
    <source>
        <dbReference type="EMBL" id="VBA43194.1"/>
    </source>
</evidence>
<gene>
    <name evidence="1" type="ORF">LAUMK136_04964</name>
</gene>
<evidence type="ECO:0000313" key="2">
    <source>
        <dbReference type="Proteomes" id="UP000273307"/>
    </source>
</evidence>
<name>A0A498QEK1_9MYCO</name>
<dbReference type="Proteomes" id="UP000273307">
    <property type="component" value="Unassembled WGS sequence"/>
</dbReference>